<organism evidence="10 11">
    <name type="scientific">Stenotrophomonas rhizophila</name>
    <dbReference type="NCBI Taxonomy" id="216778"/>
    <lineage>
        <taxon>Bacteria</taxon>
        <taxon>Pseudomonadati</taxon>
        <taxon>Pseudomonadota</taxon>
        <taxon>Gammaproteobacteria</taxon>
        <taxon>Lysobacterales</taxon>
        <taxon>Lysobacteraceae</taxon>
        <taxon>Stenotrophomonas</taxon>
    </lineage>
</organism>
<dbReference type="PRINTS" id="PR00344">
    <property type="entry name" value="BCTRLSENSOR"/>
</dbReference>
<gene>
    <name evidence="10" type="ORF">BCL79_1333</name>
</gene>
<dbReference type="PANTHER" id="PTHR43047:SF72">
    <property type="entry name" value="OSMOSENSING HISTIDINE PROTEIN KINASE SLN1"/>
    <property type="match status" value="1"/>
</dbReference>
<feature type="modified residue" description="4-aspartylphosphate" evidence="7">
    <location>
        <position position="1093"/>
    </location>
</feature>
<dbReference type="GO" id="GO:0000155">
    <property type="term" value="F:phosphorelay sensor kinase activity"/>
    <property type="evidence" value="ECO:0007669"/>
    <property type="project" value="InterPro"/>
</dbReference>
<dbReference type="SUPFAM" id="SSF47384">
    <property type="entry name" value="Homodimeric domain of signal transducing histidine kinase"/>
    <property type="match status" value="1"/>
</dbReference>
<dbReference type="Gene3D" id="3.40.50.2300">
    <property type="match status" value="1"/>
</dbReference>
<dbReference type="InterPro" id="IPR005467">
    <property type="entry name" value="His_kinase_dom"/>
</dbReference>
<dbReference type="InterPro" id="IPR004358">
    <property type="entry name" value="Sig_transdc_His_kin-like_C"/>
</dbReference>
<dbReference type="SUPFAM" id="SSF63829">
    <property type="entry name" value="Calcium-dependent phosphotriesterase"/>
    <property type="match status" value="2"/>
</dbReference>
<dbReference type="OrthoDB" id="6053432at2"/>
<dbReference type="InterPro" id="IPR011123">
    <property type="entry name" value="Y_Y_Y"/>
</dbReference>
<dbReference type="SMART" id="SM00387">
    <property type="entry name" value="HATPase_c"/>
    <property type="match status" value="1"/>
</dbReference>
<dbReference type="SUPFAM" id="SSF52172">
    <property type="entry name" value="CheY-like"/>
    <property type="match status" value="1"/>
</dbReference>
<dbReference type="EC" id="2.7.13.3" evidence="2"/>
<dbReference type="InterPro" id="IPR036890">
    <property type="entry name" value="HATPase_C_sf"/>
</dbReference>
<dbReference type="InterPro" id="IPR001789">
    <property type="entry name" value="Sig_transdc_resp-reg_receiver"/>
</dbReference>
<dbReference type="PROSITE" id="PS50110">
    <property type="entry name" value="RESPONSE_REGULATORY"/>
    <property type="match status" value="1"/>
</dbReference>
<evidence type="ECO:0000256" key="2">
    <source>
        <dbReference type="ARBA" id="ARBA00012438"/>
    </source>
</evidence>
<evidence type="ECO:0000313" key="11">
    <source>
        <dbReference type="Proteomes" id="UP000274786"/>
    </source>
</evidence>
<dbReference type="InterPro" id="IPR036097">
    <property type="entry name" value="HisK_dim/P_sf"/>
</dbReference>
<keyword evidence="6" id="KW-0902">Two-component regulatory system</keyword>
<protein>
    <recommendedName>
        <fullName evidence="2">histidine kinase</fullName>
        <ecNumber evidence="2">2.7.13.3</ecNumber>
    </recommendedName>
</protein>
<dbReference type="Gene3D" id="2.130.10.10">
    <property type="entry name" value="YVTN repeat-like/Quinoprotein amine dehydrogenase"/>
    <property type="match status" value="4"/>
</dbReference>
<dbReference type="PROSITE" id="PS50109">
    <property type="entry name" value="HIS_KIN"/>
    <property type="match status" value="1"/>
</dbReference>
<dbReference type="Pfam" id="PF00512">
    <property type="entry name" value="HisKA"/>
    <property type="match status" value="1"/>
</dbReference>
<feature type="domain" description="Response regulatory" evidence="9">
    <location>
        <begin position="1043"/>
        <end position="1157"/>
    </location>
</feature>
<dbReference type="GO" id="GO:0005886">
    <property type="term" value="C:plasma membrane"/>
    <property type="evidence" value="ECO:0007669"/>
    <property type="project" value="TreeGrafter"/>
</dbReference>
<dbReference type="Pfam" id="PF02518">
    <property type="entry name" value="HATPase_c"/>
    <property type="match status" value="1"/>
</dbReference>
<comment type="catalytic activity">
    <reaction evidence="1">
        <text>ATP + protein L-histidine = ADP + protein N-phospho-L-histidine.</text>
        <dbReference type="EC" id="2.7.13.3"/>
    </reaction>
</comment>
<evidence type="ECO:0000256" key="3">
    <source>
        <dbReference type="ARBA" id="ARBA00022553"/>
    </source>
</evidence>
<keyword evidence="5 10" id="KW-0418">Kinase</keyword>
<sequence>MLVVLLWLPMVAAAGTLVTLPWPRPLGPADALPTPVIRAVDEDREGYLWFASDDGLLRFDGHRFRAWRREQGLLDLDLRALHVDAQDRLWLATASQGLVKLSADRSVFQSMPGDAAAVLPRTGIVQVTSTPDGTLWVGTVADGLFARQADGRWCAVPLPHPFGRALRVNALAVDRDGSLWVGTSHGVLRRAGTHFVAVPLRRGGRVDVQSLWPDPDGGVWAATRSGVHRWDAVGTPGVPTAPGMPVLRSREGELWTTDATGLVRHPHGRAPQPVPLRDLDGTIRRTAGVSHALQDRVGGAWWIGQGRGLWHLPARWRQFTLLPAARDGWPGLDAHYVLALAASAGEQVWIAGDNGRVQRVDVRTGQSDTGFHYRPERLHPEAVGMAEDRHGRLWLTSGNTLSRYTPGTGQLRHWLLGWEGSTGAVDLESCRDGSLWLARVDRIQRRDADGALQLSAVPQALGLMPPANGPQLLCTDDGVLWATDRTGLKRWLPAQERFAAVDGAPQDDVGAIARGADGDYWISSPGVLRRYRWDGQRLRKTHSFGVVHGYPHLLARALVVDVRGVAWAGGTRGLIRVDPHGGGIRQFGSDDGLPGHDVLPRRMVRTAGDHVVAAVHEGGVLLFDPATIVRPAGHAGLVVHAITARRGNVQVTLPVGVAPVPLSGGDRHVRVSARLLSGGEPSRVRYRFRLQGHDADWQENGAAGQRVFERLPVGLQTVEVQARQGDGDWSPIRRIALQVVPAWWQTRTARYAAVAGGTAALWLGAWGGLARRRRQRRWRRLHARQHRAERASLQRTRFLGTLGARIRVPMTVVLGWSELLQRTQLTPAERSQVDSLHYAGAHLLRLVDDALDMASIESGQLQLQPGPFLLQRLIEEVHALLLPVAQGKSLALVWHSTLPATAVFIGDAPRLRQILLNLLGNALKFTAQGEVRLQVQCAGQDQDVLLRVVDTGPGMTAAQCQRLFQRFEQADGAQTAARYGGSGLGLSISRDLALAMGGDITVTSRPGDGACFQVRLPLPRSDAIPSDAPSCAPQDANGAGELRVLVVYPATSVTDVLRALLVSLGHVGLCVPGLEAMPKALREHGRWDVIVVDPVLCVGGERAGAWLSRRWPGIPRVALTPRADIGAEREAIAAGFDLFLRLPVSRATLTACLARCRRGP</sequence>
<dbReference type="SMART" id="SM00388">
    <property type="entry name" value="HisKA"/>
    <property type="match status" value="1"/>
</dbReference>
<dbReference type="GO" id="GO:0009927">
    <property type="term" value="F:histidine phosphotransfer kinase activity"/>
    <property type="evidence" value="ECO:0007669"/>
    <property type="project" value="TreeGrafter"/>
</dbReference>
<dbReference type="SMART" id="SM00448">
    <property type="entry name" value="REC"/>
    <property type="match status" value="1"/>
</dbReference>
<dbReference type="InterPro" id="IPR003594">
    <property type="entry name" value="HATPase_dom"/>
</dbReference>
<dbReference type="Gene3D" id="2.60.40.10">
    <property type="entry name" value="Immunoglobulins"/>
    <property type="match status" value="1"/>
</dbReference>
<keyword evidence="4" id="KW-0808">Transferase</keyword>
<evidence type="ECO:0000256" key="4">
    <source>
        <dbReference type="ARBA" id="ARBA00022679"/>
    </source>
</evidence>
<keyword evidence="3 7" id="KW-0597">Phosphoprotein</keyword>
<evidence type="ECO:0000256" key="5">
    <source>
        <dbReference type="ARBA" id="ARBA00022777"/>
    </source>
</evidence>
<dbReference type="SUPFAM" id="SSF55874">
    <property type="entry name" value="ATPase domain of HSP90 chaperone/DNA topoisomerase II/histidine kinase"/>
    <property type="match status" value="1"/>
</dbReference>
<accession>A0A498CI45</accession>
<reference evidence="10 11" key="1">
    <citation type="submission" date="2018-10" db="EMBL/GenBank/DDBJ databases">
        <title>Comparative analysis of microorganisms from saline springs in Andes Mountain Range, Colombia.</title>
        <authorList>
            <person name="Rubin E."/>
        </authorList>
    </citation>
    <scope>NUCLEOTIDE SEQUENCE [LARGE SCALE GENOMIC DNA]</scope>
    <source>
        <strain evidence="10 11">USBA GBX 843</strain>
    </source>
</reference>
<evidence type="ECO:0000259" key="8">
    <source>
        <dbReference type="PROSITE" id="PS50109"/>
    </source>
</evidence>
<dbReference type="InterPro" id="IPR003661">
    <property type="entry name" value="HisK_dim/P_dom"/>
</dbReference>
<dbReference type="InterPro" id="IPR013783">
    <property type="entry name" value="Ig-like_fold"/>
</dbReference>
<comment type="caution">
    <text evidence="10">The sequence shown here is derived from an EMBL/GenBank/DDBJ whole genome shotgun (WGS) entry which is preliminary data.</text>
</comment>
<feature type="domain" description="Histidine kinase" evidence="8">
    <location>
        <begin position="801"/>
        <end position="1020"/>
    </location>
</feature>
<evidence type="ECO:0000256" key="1">
    <source>
        <dbReference type="ARBA" id="ARBA00000085"/>
    </source>
</evidence>
<dbReference type="InterPro" id="IPR011006">
    <property type="entry name" value="CheY-like_superfamily"/>
</dbReference>
<dbReference type="InterPro" id="IPR011110">
    <property type="entry name" value="Reg_prop"/>
</dbReference>
<dbReference type="FunFam" id="3.30.565.10:FF:000010">
    <property type="entry name" value="Sensor histidine kinase RcsC"/>
    <property type="match status" value="1"/>
</dbReference>
<dbReference type="EMBL" id="RCDC01000004">
    <property type="protein sequence ID" value="RLK56931.1"/>
    <property type="molecule type" value="Genomic_DNA"/>
</dbReference>
<dbReference type="InterPro" id="IPR015943">
    <property type="entry name" value="WD40/YVTN_repeat-like_dom_sf"/>
</dbReference>
<proteinExistence type="predicted"/>
<dbReference type="Pfam" id="PF07494">
    <property type="entry name" value="Reg_prop"/>
    <property type="match status" value="1"/>
</dbReference>
<dbReference type="CDD" id="cd00082">
    <property type="entry name" value="HisKA"/>
    <property type="match status" value="1"/>
</dbReference>
<name>A0A498CI45_9GAMM</name>
<evidence type="ECO:0000256" key="7">
    <source>
        <dbReference type="PROSITE-ProRule" id="PRU00169"/>
    </source>
</evidence>
<dbReference type="Pfam" id="PF07495">
    <property type="entry name" value="Y_Y_Y"/>
    <property type="match status" value="1"/>
</dbReference>
<dbReference type="Gene3D" id="1.10.287.130">
    <property type="match status" value="1"/>
</dbReference>
<dbReference type="AlphaFoldDB" id="A0A498CI45"/>
<dbReference type="CDD" id="cd16922">
    <property type="entry name" value="HATPase_EvgS-ArcB-TorS-like"/>
    <property type="match status" value="1"/>
</dbReference>
<evidence type="ECO:0000259" key="9">
    <source>
        <dbReference type="PROSITE" id="PS50110"/>
    </source>
</evidence>
<dbReference type="PANTHER" id="PTHR43047">
    <property type="entry name" value="TWO-COMPONENT HISTIDINE PROTEIN KINASE"/>
    <property type="match status" value="1"/>
</dbReference>
<dbReference type="Proteomes" id="UP000274786">
    <property type="component" value="Unassembled WGS sequence"/>
</dbReference>
<evidence type="ECO:0000313" key="10">
    <source>
        <dbReference type="EMBL" id="RLK56931.1"/>
    </source>
</evidence>
<evidence type="ECO:0000256" key="6">
    <source>
        <dbReference type="ARBA" id="ARBA00023012"/>
    </source>
</evidence>
<dbReference type="Gene3D" id="3.30.565.10">
    <property type="entry name" value="Histidine kinase-like ATPase, C-terminal domain"/>
    <property type="match status" value="1"/>
</dbReference>